<dbReference type="STRING" id="272633.gene:10731792"/>
<dbReference type="Pfam" id="PF07668">
    <property type="entry name" value="MpPF1"/>
    <property type="match status" value="1"/>
</dbReference>
<keyword evidence="2" id="KW-0449">Lipoprotein</keyword>
<dbReference type="InterPro" id="IPR011653">
    <property type="entry name" value="Lipoprotein_p35"/>
</dbReference>
<keyword evidence="3" id="KW-1185">Reference proteome</keyword>
<dbReference type="HOGENOM" id="CLU_040028_0_0_14"/>
<feature type="chain" id="PRO_5004305502" evidence="1">
    <location>
        <begin position="23"/>
        <end position="378"/>
    </location>
</feature>
<keyword evidence="1" id="KW-0732">Signal</keyword>
<sequence length="378" mass="39982">MKIKKIKLLKALALTGAFGIVATVPVIVSSCSSTSDNNTGGDNNGGGTQTQTITPQIQSAVTLNGALSDIYDTANSSSENTNAKIAEEIKNNLETVFTNGAALSDVSDLEITVSHNFPESTWIGTAYSGDSGWYSAQMDTVLYDYTLNPLTISSLSDLKTQLSDSKIQEIFTAAGTTTTTNATYAVQNALGFTNKNNGAENRDLLHVNVLETVPGQSGGDPTTKNYDLQIPVSDLNLELKDLSVTVKGTNVAETTLTTTLTYNIGINEAQNFTQPTTNPTVQGSDIQNDDANAANKALVALTYATEADGQTTLDNEKISAELGIYNSVFTAVSIKPVDGGNNQYTITLSATPKDGYVWEDGSNTAKQVSFNVTFTVNS</sequence>
<feature type="signal peptide" evidence="1">
    <location>
        <begin position="1"/>
        <end position="22"/>
    </location>
</feature>
<organism evidence="2 3">
    <name type="scientific">Malacoplasma penetrans (strain HF-2)</name>
    <name type="common">Mycoplasma penetrans</name>
    <dbReference type="NCBI Taxonomy" id="272633"/>
    <lineage>
        <taxon>Bacteria</taxon>
        <taxon>Bacillati</taxon>
        <taxon>Mycoplasmatota</taxon>
        <taxon>Mycoplasmoidales</taxon>
        <taxon>Mycoplasmoidaceae</taxon>
        <taxon>Malacoplasma</taxon>
    </lineage>
</organism>
<gene>
    <name evidence="2" type="ordered locus">MYPE6710</name>
</gene>
<dbReference type="AlphaFoldDB" id="Q8EV95"/>
<dbReference type="Proteomes" id="UP000002522">
    <property type="component" value="Chromosome"/>
</dbReference>
<reference evidence="2 3" key="1">
    <citation type="journal article" date="2002" name="Nucleic Acids Res.">
        <title>The complete genomic sequence of Mycoplasma penetrans, an intracellular bacterial pathogen in humans.</title>
        <authorList>
            <person name="Sasaki Y."/>
            <person name="Ishikawa J."/>
            <person name="Yamashita A."/>
            <person name="Oshima K."/>
            <person name="Kenri T."/>
            <person name="Furuya K."/>
            <person name="Yoshino C."/>
            <person name="Horino A."/>
            <person name="Shiba T."/>
            <person name="Sasaki T."/>
            <person name="Hattori M."/>
        </authorList>
    </citation>
    <scope>NUCLEOTIDE SEQUENCE [LARGE SCALE GENOMIC DNA]</scope>
    <source>
        <strain evidence="2 3">HF-2</strain>
    </source>
</reference>
<dbReference type="PROSITE" id="PS51257">
    <property type="entry name" value="PROKAR_LIPOPROTEIN"/>
    <property type="match status" value="1"/>
</dbReference>
<evidence type="ECO:0000256" key="1">
    <source>
        <dbReference type="SAM" id="SignalP"/>
    </source>
</evidence>
<dbReference type="GO" id="GO:0016020">
    <property type="term" value="C:membrane"/>
    <property type="evidence" value="ECO:0007669"/>
    <property type="project" value="InterPro"/>
</dbReference>
<evidence type="ECO:0000313" key="2">
    <source>
        <dbReference type="EMBL" id="BAC44463.1"/>
    </source>
</evidence>
<protein>
    <submittedName>
        <fullName evidence="2">P35 lipoprotein homolog</fullName>
    </submittedName>
</protein>
<dbReference type="InParanoid" id="Q8EV95"/>
<evidence type="ECO:0000313" key="3">
    <source>
        <dbReference type="Proteomes" id="UP000002522"/>
    </source>
</evidence>
<proteinExistence type="predicted"/>
<name>Q8EV95_MALP2</name>
<dbReference type="KEGG" id="mpe:MYPE6710"/>
<accession>Q8EV95</accession>
<dbReference type="RefSeq" id="WP_011077493.1">
    <property type="nucleotide sequence ID" value="NC_004432.1"/>
</dbReference>
<dbReference type="eggNOG" id="ENOG5031ZBZ">
    <property type="taxonomic scope" value="Bacteria"/>
</dbReference>
<dbReference type="EMBL" id="BA000026">
    <property type="protein sequence ID" value="BAC44463.1"/>
    <property type="molecule type" value="Genomic_DNA"/>
</dbReference>